<feature type="compositionally biased region" description="Basic and acidic residues" evidence="2">
    <location>
        <begin position="235"/>
        <end position="269"/>
    </location>
</feature>
<dbReference type="Proteomes" id="UP000799538">
    <property type="component" value="Unassembled WGS sequence"/>
</dbReference>
<dbReference type="OrthoDB" id="6079484at2759"/>
<dbReference type="PROSITE" id="PS00141">
    <property type="entry name" value="ASP_PROTEASE"/>
    <property type="match status" value="1"/>
</dbReference>
<dbReference type="SUPFAM" id="SSF50630">
    <property type="entry name" value="Acid proteases"/>
    <property type="match status" value="1"/>
</dbReference>
<feature type="region of interest" description="Disordered" evidence="2">
    <location>
        <begin position="629"/>
        <end position="657"/>
    </location>
</feature>
<organism evidence="3 4">
    <name type="scientific">Elsinoe ampelina</name>
    <dbReference type="NCBI Taxonomy" id="302913"/>
    <lineage>
        <taxon>Eukaryota</taxon>
        <taxon>Fungi</taxon>
        <taxon>Dikarya</taxon>
        <taxon>Ascomycota</taxon>
        <taxon>Pezizomycotina</taxon>
        <taxon>Dothideomycetes</taxon>
        <taxon>Dothideomycetidae</taxon>
        <taxon>Myriangiales</taxon>
        <taxon>Elsinoaceae</taxon>
        <taxon>Elsinoe</taxon>
    </lineage>
</organism>
<proteinExistence type="predicted"/>
<evidence type="ECO:0000256" key="1">
    <source>
        <dbReference type="ARBA" id="ARBA00022750"/>
    </source>
</evidence>
<dbReference type="Gene3D" id="2.40.70.10">
    <property type="entry name" value="Acid Proteases"/>
    <property type="match status" value="2"/>
</dbReference>
<protein>
    <submittedName>
        <fullName evidence="3">Uncharacterized protein</fullName>
    </submittedName>
</protein>
<name>A0A6A6FZ23_9PEZI</name>
<dbReference type="CDD" id="cd00303">
    <property type="entry name" value="retropepsin_like"/>
    <property type="match status" value="1"/>
</dbReference>
<feature type="region of interest" description="Disordered" evidence="2">
    <location>
        <begin position="185"/>
        <end position="339"/>
    </location>
</feature>
<feature type="compositionally biased region" description="Polar residues" evidence="2">
    <location>
        <begin position="299"/>
        <end position="315"/>
    </location>
</feature>
<keyword evidence="4" id="KW-1185">Reference proteome</keyword>
<evidence type="ECO:0000313" key="4">
    <source>
        <dbReference type="Proteomes" id="UP000799538"/>
    </source>
</evidence>
<dbReference type="InterPro" id="IPR021109">
    <property type="entry name" value="Peptidase_aspartic_dom_sf"/>
</dbReference>
<dbReference type="GO" id="GO:0006508">
    <property type="term" value="P:proteolysis"/>
    <property type="evidence" value="ECO:0007669"/>
    <property type="project" value="InterPro"/>
</dbReference>
<gene>
    <name evidence="3" type="ORF">BDZ85DRAFT_93584</name>
</gene>
<evidence type="ECO:0000256" key="2">
    <source>
        <dbReference type="SAM" id="MobiDB-lite"/>
    </source>
</evidence>
<feature type="compositionally biased region" description="Basic and acidic residues" evidence="2">
    <location>
        <begin position="629"/>
        <end position="639"/>
    </location>
</feature>
<evidence type="ECO:0000313" key="3">
    <source>
        <dbReference type="EMBL" id="KAF2218450.1"/>
    </source>
</evidence>
<dbReference type="InterPro" id="IPR001969">
    <property type="entry name" value="Aspartic_peptidase_AS"/>
</dbReference>
<dbReference type="AlphaFoldDB" id="A0A6A6FZ23"/>
<feature type="region of interest" description="Disordered" evidence="2">
    <location>
        <begin position="361"/>
        <end position="380"/>
    </location>
</feature>
<accession>A0A6A6FZ23</accession>
<feature type="region of interest" description="Disordered" evidence="2">
    <location>
        <begin position="52"/>
        <end position="72"/>
    </location>
</feature>
<dbReference type="GO" id="GO:0004190">
    <property type="term" value="F:aspartic-type endopeptidase activity"/>
    <property type="evidence" value="ECO:0007669"/>
    <property type="project" value="UniProtKB-KW"/>
</dbReference>
<keyword evidence="1" id="KW-0378">Hydrolase</keyword>
<dbReference type="EMBL" id="ML992545">
    <property type="protein sequence ID" value="KAF2218450.1"/>
    <property type="molecule type" value="Genomic_DNA"/>
</dbReference>
<keyword evidence="1" id="KW-0064">Aspartyl protease</keyword>
<reference evidence="4" key="1">
    <citation type="journal article" date="2020" name="Stud. Mycol.">
        <title>101 Dothideomycetes genomes: A test case for predicting lifestyles and emergence of pathogens.</title>
        <authorList>
            <person name="Haridas S."/>
            <person name="Albert R."/>
            <person name="Binder M."/>
            <person name="Bloem J."/>
            <person name="LaButti K."/>
            <person name="Salamov A."/>
            <person name="Andreopoulos B."/>
            <person name="Baker S."/>
            <person name="Barry K."/>
            <person name="Bills G."/>
            <person name="Bluhm B."/>
            <person name="Cannon C."/>
            <person name="Castanera R."/>
            <person name="Culley D."/>
            <person name="Daum C."/>
            <person name="Ezra D."/>
            <person name="Gonzalez J."/>
            <person name="Henrissat B."/>
            <person name="Kuo A."/>
            <person name="Liang C."/>
            <person name="Lipzen A."/>
            <person name="Lutzoni F."/>
            <person name="Magnuson J."/>
            <person name="Mondo S."/>
            <person name="Nolan M."/>
            <person name="Ohm R."/>
            <person name="Pangilinan J."/>
            <person name="Park H.-J."/>
            <person name="Ramirez L."/>
            <person name="Alfaro M."/>
            <person name="Sun H."/>
            <person name="Tritt A."/>
            <person name="Yoshinaga Y."/>
            <person name="Zwiers L.-H."/>
            <person name="Turgeon B."/>
            <person name="Goodwin S."/>
            <person name="Spatafora J."/>
            <person name="Crous P."/>
            <person name="Grigoriev I."/>
        </authorList>
    </citation>
    <scope>NUCLEOTIDE SEQUENCE [LARGE SCALE GENOMIC DNA]</scope>
    <source>
        <strain evidence="4">CECT 20119</strain>
    </source>
</reference>
<feature type="compositionally biased region" description="Low complexity" evidence="2">
    <location>
        <begin position="281"/>
        <end position="298"/>
    </location>
</feature>
<keyword evidence="1" id="KW-0645">Protease</keyword>
<sequence>MRQGTRRFTLTPPKLAQLLHRLYTLERSAECHLRHSSFPLLGNLVAKNQTSTANASMTSHKRSHSEALEETDRISDTVCGDAAAASSSTSPPLESVNKRVTLAVQTTGHGTWHESNHEDLLLTASPVALDVPRLFANDRFVLPGETRAPLEASINGRNNANDSPVVHYQHVAGISTIESDRGISGLAGHLHHNSPLEPPSTDTSLLRDADEPPWSLRTGRQPVSLQVSFLRPPARPKDSLEVQHGSQEEDKRKSSLLEYASRSRSDRNRAFSLPPSLRFNSSTSSSHGPGSVSSVTHSNLTSKSGGDRSNGTRPTSFADDSDSRSEQSSDGVLKSAAKPHHTWPVTGDLLEGLLVQTSHVDVNGDNTSTSKDDEASSLAQPKDEQLALLLADVGGFNPAIEVRALVPARGQEAERKCVCAVGYSLELPGSINNHAVVALPDTASSINTMSIQYARQQGIQLAQFEDGERVMIQTLTGRHISCAGWVEAEWRFHGEESLPFTLRFFVIEGSPSDVIIGYPALCTTGTLTQHKRRICKRQSKRSFRPFGAFQAEPTAQFPTLHLTFQNNEVEAIADTGASTNIMSLPFMLANQLGPLKAPIRPIRIADGSQETTEGVVLIPWSQISDLAFEGHGDGFREGTPDQDDPEDMHEERESSAGHVCEDTEIQFDVLKHCMFGVVVGREVISRVGIHHVYLPLHPNPLGDNPSASRPLEPTPPPPTPSIHAIYTQPFNGIWSLFERPHAEAPQAPSSTQGSQESIQRNAIRELKRQESRRMAQYARYVATLDDPVEIARAKRENEIDLQLFEARLAALCGGD</sequence>